<dbReference type="AlphaFoldDB" id="A0A173UB23"/>
<gene>
    <name evidence="1" type="ORF">ERS852578_02269</name>
</gene>
<evidence type="ECO:0000313" key="1">
    <source>
        <dbReference type="EMBL" id="CUN11447.1"/>
    </source>
</evidence>
<reference evidence="1 2" key="1">
    <citation type="submission" date="2015-09" db="EMBL/GenBank/DDBJ databases">
        <authorList>
            <consortium name="Pathogen Informatics"/>
        </authorList>
    </citation>
    <scope>NUCLEOTIDE SEQUENCE [LARGE SCALE GENOMIC DNA]</scope>
    <source>
        <strain evidence="1 2">2789STDY5834966</strain>
    </source>
</reference>
<dbReference type="RefSeq" id="WP_022169563.1">
    <property type="nucleotide sequence ID" value="NZ_CYYC01000031.1"/>
</dbReference>
<organism evidence="1 2">
    <name type="scientific">Anaerobutyricum hallii</name>
    <dbReference type="NCBI Taxonomy" id="39488"/>
    <lineage>
        <taxon>Bacteria</taxon>
        <taxon>Bacillati</taxon>
        <taxon>Bacillota</taxon>
        <taxon>Clostridia</taxon>
        <taxon>Lachnospirales</taxon>
        <taxon>Lachnospiraceae</taxon>
        <taxon>Anaerobutyricum</taxon>
    </lineage>
</organism>
<dbReference type="GO" id="GO:0009055">
    <property type="term" value="F:electron transfer activity"/>
    <property type="evidence" value="ECO:0007669"/>
    <property type="project" value="InterPro"/>
</dbReference>
<name>A0A173UB23_9FIRM</name>
<accession>A0A173UB23</accession>
<dbReference type="InterPro" id="IPR001226">
    <property type="entry name" value="Flavodoxin_CS"/>
</dbReference>
<dbReference type="Proteomes" id="UP000095390">
    <property type="component" value="Unassembled WGS sequence"/>
</dbReference>
<dbReference type="OrthoDB" id="2146857at2"/>
<dbReference type="GO" id="GO:0010181">
    <property type="term" value="F:FMN binding"/>
    <property type="evidence" value="ECO:0007669"/>
    <property type="project" value="InterPro"/>
</dbReference>
<dbReference type="PROSITE" id="PS00201">
    <property type="entry name" value="FLAVODOXIN"/>
    <property type="match status" value="1"/>
</dbReference>
<protein>
    <submittedName>
        <fullName evidence="1">Flavodoxin domain</fullName>
    </submittedName>
</protein>
<evidence type="ECO:0000313" key="2">
    <source>
        <dbReference type="Proteomes" id="UP000095390"/>
    </source>
</evidence>
<dbReference type="EMBL" id="CYYC01000031">
    <property type="protein sequence ID" value="CUN11447.1"/>
    <property type="molecule type" value="Genomic_DNA"/>
</dbReference>
<sequence length="168" mass="19049">MEAVVYTSNTGSTEHYAKLLGHELRVSVYSTEEAGNKLPTGTEIIYLGWIMAGKIQRFGLARKKYKICAVCAVGMGQTGTQRKEIREKNNIPGKIPVFTLQENFSVERLHGMYKMMMNIMVKTAGKTLEKKTDRTPEEEDMLDMMLHGGERVKIQNLQGVISWYNGKR</sequence>
<proteinExistence type="predicted"/>